<evidence type="ECO:0000256" key="4">
    <source>
        <dbReference type="ARBA" id="ARBA00022741"/>
    </source>
</evidence>
<keyword evidence="9" id="KW-0132">Cell division</keyword>
<dbReference type="Gene3D" id="3.40.1190.10">
    <property type="entry name" value="Mur-like, catalytic domain"/>
    <property type="match status" value="1"/>
</dbReference>
<dbReference type="GO" id="GO:0004326">
    <property type="term" value="F:tetrahydrofolylpolyglutamate synthase activity"/>
    <property type="evidence" value="ECO:0007669"/>
    <property type="project" value="InterPro"/>
</dbReference>
<keyword evidence="4" id="KW-0547">Nucleotide-binding</keyword>
<keyword evidence="2" id="KW-0963">Cytoplasm</keyword>
<dbReference type="GO" id="GO:0008360">
    <property type="term" value="P:regulation of cell shape"/>
    <property type="evidence" value="ECO:0007669"/>
    <property type="project" value="UniProtKB-KW"/>
</dbReference>
<organism evidence="12">
    <name type="scientific">candidate division WS2 bacterium ADurb.Bin280</name>
    <dbReference type="NCBI Taxonomy" id="1852829"/>
    <lineage>
        <taxon>Bacteria</taxon>
        <taxon>candidate division WS2</taxon>
    </lineage>
</organism>
<comment type="subcellular location">
    <subcellularLocation>
        <location evidence="9">Cytoplasm</location>
    </subcellularLocation>
</comment>
<keyword evidence="5" id="KW-0067">ATP-binding</keyword>
<reference evidence="12" key="1">
    <citation type="submission" date="2017-02" db="EMBL/GenBank/DDBJ databases">
        <title>Delving into the versatile metabolic prowess of the omnipresent phylum Bacteroidetes.</title>
        <authorList>
            <person name="Nobu M.K."/>
            <person name="Mei R."/>
            <person name="Narihiro T."/>
            <person name="Kuroda K."/>
            <person name="Liu W.-T."/>
        </authorList>
    </citation>
    <scope>NUCLEOTIDE SEQUENCE</scope>
    <source>
        <strain evidence="12">ADurb.Bin280</strain>
    </source>
</reference>
<comment type="caution">
    <text evidence="12">The sequence shown here is derived from an EMBL/GenBank/DDBJ whole genome shotgun (WGS) entry which is preliminary data.</text>
</comment>
<dbReference type="AlphaFoldDB" id="A0A1V5SCD4"/>
<evidence type="ECO:0000256" key="2">
    <source>
        <dbReference type="ARBA" id="ARBA00022490"/>
    </source>
</evidence>
<sequence length="441" mass="49049">MKKVIRKITPEKIINFYHFTKAHMCATKYGHPSRQMVVIGVTGTKGKTSTCNFIHSVLNAAGRKAGVVTSANIKIGLADQINKFHMTMPSSCDLQQILKKMADVGCSFAIVEVTSEGIKQSRHKGIDFDIVVFTNLTPEHLPSHGNSFDQYKKEKFKLFSSLSSKEKFINKKKVDKAIVVNADCDEANVLMSYRSDKKFSFSVDNESDFKAQNISAKDDKISFKVNEASFSLNIPGKFNVYNALPAIVIGKMFGISEAQIEKGLASLRNIPGRMERIRPDLDFTVMVDYAHEKQSMSQVLKWAKEQAQESARIILLLGAEGGGRDKAKRAQMGELAGEIADYVVVTNVDPYEDDPLEIIDDIAKAVEKKGKKKDKDLFLIEDRRKGIAKALSLAKSADVVLITGKGAEQSMIIGGKKIAWDDRRIVREEIDKTFKKISSVK</sequence>
<evidence type="ECO:0000259" key="10">
    <source>
        <dbReference type="Pfam" id="PF02875"/>
    </source>
</evidence>
<dbReference type="Proteomes" id="UP000485367">
    <property type="component" value="Unassembled WGS sequence"/>
</dbReference>
<dbReference type="EMBL" id="MWBO01000043">
    <property type="protein sequence ID" value="OQA52155.1"/>
    <property type="molecule type" value="Genomic_DNA"/>
</dbReference>
<keyword evidence="3 12" id="KW-0436">Ligase</keyword>
<dbReference type="GO" id="GO:0005737">
    <property type="term" value="C:cytoplasm"/>
    <property type="evidence" value="ECO:0007669"/>
    <property type="project" value="UniProtKB-SubCell"/>
</dbReference>
<keyword evidence="8 9" id="KW-0961">Cell wall biogenesis/degradation</keyword>
<keyword evidence="9" id="KW-0131">Cell cycle</keyword>
<dbReference type="InterPro" id="IPR036615">
    <property type="entry name" value="Mur_ligase_C_dom_sf"/>
</dbReference>
<evidence type="ECO:0000256" key="9">
    <source>
        <dbReference type="RuleBase" id="RU004135"/>
    </source>
</evidence>
<dbReference type="InterPro" id="IPR018109">
    <property type="entry name" value="Folylpolyglutamate_synth_CS"/>
</dbReference>
<dbReference type="SUPFAM" id="SSF53623">
    <property type="entry name" value="MurD-like peptide ligases, catalytic domain"/>
    <property type="match status" value="1"/>
</dbReference>
<dbReference type="InterPro" id="IPR004101">
    <property type="entry name" value="Mur_ligase_C"/>
</dbReference>
<dbReference type="InterPro" id="IPR036565">
    <property type="entry name" value="Mur-like_cat_sf"/>
</dbReference>
<dbReference type="Pfam" id="PF08245">
    <property type="entry name" value="Mur_ligase_M"/>
    <property type="match status" value="1"/>
</dbReference>
<accession>A0A1V5SCD4</accession>
<proteinExistence type="inferred from homology"/>
<dbReference type="GO" id="GO:0008765">
    <property type="term" value="F:UDP-N-acetylmuramoylalanyl-D-glutamate-2,6-diaminopimelate ligase activity"/>
    <property type="evidence" value="ECO:0007669"/>
    <property type="project" value="UniProtKB-EC"/>
</dbReference>
<keyword evidence="6 9" id="KW-0133">Cell shape</keyword>
<keyword evidence="7 9" id="KW-0573">Peptidoglycan synthesis</keyword>
<dbReference type="GO" id="GO:0009252">
    <property type="term" value="P:peptidoglycan biosynthetic process"/>
    <property type="evidence" value="ECO:0007669"/>
    <property type="project" value="UniProtKB-UniPathway"/>
</dbReference>
<dbReference type="SUPFAM" id="SSF53244">
    <property type="entry name" value="MurD-like peptide ligases, peptide-binding domain"/>
    <property type="match status" value="1"/>
</dbReference>
<evidence type="ECO:0000259" key="11">
    <source>
        <dbReference type="Pfam" id="PF08245"/>
    </source>
</evidence>
<evidence type="ECO:0000256" key="3">
    <source>
        <dbReference type="ARBA" id="ARBA00022598"/>
    </source>
</evidence>
<dbReference type="Gene3D" id="3.90.190.20">
    <property type="entry name" value="Mur ligase, C-terminal domain"/>
    <property type="match status" value="1"/>
</dbReference>
<evidence type="ECO:0000313" key="12">
    <source>
        <dbReference type="EMBL" id="OQA52155.1"/>
    </source>
</evidence>
<gene>
    <name evidence="12" type="primary">murE</name>
    <name evidence="12" type="ORF">BWY43_00610</name>
</gene>
<dbReference type="Pfam" id="PF02875">
    <property type="entry name" value="Mur_ligase_C"/>
    <property type="match status" value="1"/>
</dbReference>
<name>A0A1V5SCD4_9BACT</name>
<comment type="pathway">
    <text evidence="9">Cell wall biogenesis; peptidoglycan biosynthesis.</text>
</comment>
<dbReference type="GO" id="GO:0071555">
    <property type="term" value="P:cell wall organization"/>
    <property type="evidence" value="ECO:0007669"/>
    <property type="project" value="UniProtKB-KW"/>
</dbReference>
<dbReference type="GO" id="GO:0005524">
    <property type="term" value="F:ATP binding"/>
    <property type="evidence" value="ECO:0007669"/>
    <property type="project" value="UniProtKB-KW"/>
</dbReference>
<evidence type="ECO:0000256" key="8">
    <source>
        <dbReference type="ARBA" id="ARBA00023316"/>
    </source>
</evidence>
<feature type="domain" description="Mur ligase C-terminal" evidence="10">
    <location>
        <begin position="272"/>
        <end position="406"/>
    </location>
</feature>
<dbReference type="PANTHER" id="PTHR23135">
    <property type="entry name" value="MUR LIGASE FAMILY MEMBER"/>
    <property type="match status" value="1"/>
</dbReference>
<dbReference type="EC" id="6.3.2.13" evidence="12"/>
<dbReference type="InterPro" id="IPR013221">
    <property type="entry name" value="Mur_ligase_cen"/>
</dbReference>
<dbReference type="InterPro" id="IPR005761">
    <property type="entry name" value="UDP-N-AcMur-Glu-dNH2Pim_ligase"/>
</dbReference>
<evidence type="ECO:0000256" key="5">
    <source>
        <dbReference type="ARBA" id="ARBA00022840"/>
    </source>
</evidence>
<evidence type="ECO:0000256" key="1">
    <source>
        <dbReference type="ARBA" id="ARBA00005898"/>
    </source>
</evidence>
<evidence type="ECO:0000256" key="7">
    <source>
        <dbReference type="ARBA" id="ARBA00022984"/>
    </source>
</evidence>
<evidence type="ECO:0000256" key="6">
    <source>
        <dbReference type="ARBA" id="ARBA00022960"/>
    </source>
</evidence>
<feature type="domain" description="Mur ligase central" evidence="11">
    <location>
        <begin position="41"/>
        <end position="249"/>
    </location>
</feature>
<dbReference type="NCBIfam" id="TIGR01085">
    <property type="entry name" value="murE"/>
    <property type="match status" value="1"/>
</dbReference>
<comment type="similarity">
    <text evidence="1">Belongs to the MurCDEF family. MurE subfamily.</text>
</comment>
<dbReference type="PROSITE" id="PS01011">
    <property type="entry name" value="FOLYLPOLYGLU_SYNT_1"/>
    <property type="match status" value="1"/>
</dbReference>
<protein>
    <submittedName>
        <fullName evidence="12">UDP-N-acetylmuramoyl-L-alanyl-D-glutamate--2, 6-diaminopimelate ligase</fullName>
        <ecNumber evidence="12">6.3.2.13</ecNumber>
    </submittedName>
</protein>
<dbReference type="PANTHER" id="PTHR23135:SF4">
    <property type="entry name" value="UDP-N-ACETYLMURAMOYL-L-ALANYL-D-GLUTAMATE--2,6-DIAMINOPIMELATE LIGASE MURE HOMOLOG, CHLOROPLASTIC"/>
    <property type="match status" value="1"/>
</dbReference>
<dbReference type="UniPathway" id="UPA00219"/>
<dbReference type="GO" id="GO:0051301">
    <property type="term" value="P:cell division"/>
    <property type="evidence" value="ECO:0007669"/>
    <property type="project" value="UniProtKB-KW"/>
</dbReference>